<comment type="similarity">
    <text evidence="1 4">Belongs to the prolyl-tRNA editing family. YbaK/EbsC subfamily.</text>
</comment>
<reference evidence="6 7" key="1">
    <citation type="submission" date="2018-02" db="EMBL/GenBank/DDBJ databases">
        <title>novel marine gammaproteobacteria from coastal saline agro ecosystem.</title>
        <authorList>
            <person name="Krishnan R."/>
            <person name="Ramesh Kumar N."/>
        </authorList>
    </citation>
    <scope>NUCLEOTIDE SEQUENCE [LARGE SCALE GENOMIC DNA]</scope>
    <source>
        <strain evidence="6 7">228</strain>
    </source>
</reference>
<evidence type="ECO:0000256" key="3">
    <source>
        <dbReference type="ARBA" id="ARBA00023239"/>
    </source>
</evidence>
<keyword evidence="2 4" id="KW-0648">Protein biosynthesis</keyword>
<evidence type="ECO:0000313" key="6">
    <source>
        <dbReference type="EMBL" id="PPC78059.1"/>
    </source>
</evidence>
<dbReference type="SUPFAM" id="SSF55826">
    <property type="entry name" value="YbaK/ProRS associated domain"/>
    <property type="match status" value="1"/>
</dbReference>
<dbReference type="InterPro" id="IPR004369">
    <property type="entry name" value="Prolyl-tRNA_editing_YbaK/EbsC"/>
</dbReference>
<dbReference type="InterPro" id="IPR007214">
    <property type="entry name" value="YbaK/aa-tRNA-synth-assoc-dom"/>
</dbReference>
<proteinExistence type="inferred from homology"/>
<dbReference type="CDD" id="cd00002">
    <property type="entry name" value="YbaK_deacylase"/>
    <property type="match status" value="1"/>
</dbReference>
<feature type="domain" description="YbaK/aminoacyl-tRNA synthetase-associated" evidence="5">
    <location>
        <begin position="31"/>
        <end position="144"/>
    </location>
</feature>
<evidence type="ECO:0000256" key="1">
    <source>
        <dbReference type="ARBA" id="ARBA00009798"/>
    </source>
</evidence>
<sequence>MTPAIKQAEKARIVFAVHSYNHDPRAESFGEEAADKLGLAQEQVFKTLLAKLDGKQLAVAVVPVNKKLDLKALATVLKAKKADMAPPAEAERATGYIVGGISPLGQKKHLPLVLDNSAQGFATIYVSAGRRGLEIELAGADLLSLSQGQWGDIAR</sequence>
<dbReference type="InterPro" id="IPR036754">
    <property type="entry name" value="YbaK/aa-tRNA-synt-asso_dom_sf"/>
</dbReference>
<evidence type="ECO:0000256" key="4">
    <source>
        <dbReference type="PIRNR" id="PIRNR006181"/>
    </source>
</evidence>
<organism evidence="6 7">
    <name type="scientific">Proteobacteria bacterium 228</name>
    <dbReference type="NCBI Taxonomy" id="2083153"/>
    <lineage>
        <taxon>Bacteria</taxon>
        <taxon>Pseudomonadati</taxon>
        <taxon>Pseudomonadota</taxon>
    </lineage>
</organism>
<comment type="caution">
    <text evidence="6">The sequence shown here is derived from an EMBL/GenBank/DDBJ whole genome shotgun (WGS) entry which is preliminary data.</text>
</comment>
<name>A0A2S5KU62_9PROT</name>
<evidence type="ECO:0000256" key="2">
    <source>
        <dbReference type="ARBA" id="ARBA00022917"/>
    </source>
</evidence>
<evidence type="ECO:0000313" key="7">
    <source>
        <dbReference type="Proteomes" id="UP000238196"/>
    </source>
</evidence>
<accession>A0A2S5KU62</accession>
<dbReference type="PANTHER" id="PTHR30411:SF0">
    <property type="entry name" value="CYS-TRNA(PRO)_CYS-TRNA(CYS) DEACYLASE YBAK"/>
    <property type="match status" value="1"/>
</dbReference>
<keyword evidence="3 4" id="KW-0456">Lyase</keyword>
<evidence type="ECO:0000259" key="5">
    <source>
        <dbReference type="Pfam" id="PF04073"/>
    </source>
</evidence>
<dbReference type="Gene3D" id="3.90.960.10">
    <property type="entry name" value="YbaK/aminoacyl-tRNA synthetase-associated domain"/>
    <property type="match status" value="1"/>
</dbReference>
<dbReference type="EMBL" id="PRLP01000021">
    <property type="protein sequence ID" value="PPC78059.1"/>
    <property type="molecule type" value="Genomic_DNA"/>
</dbReference>
<dbReference type="NCBIfam" id="TIGR00011">
    <property type="entry name" value="YbaK_EbsC"/>
    <property type="match status" value="1"/>
</dbReference>
<dbReference type="GO" id="GO:0016829">
    <property type="term" value="F:lyase activity"/>
    <property type="evidence" value="ECO:0007669"/>
    <property type="project" value="UniProtKB-KW"/>
</dbReference>
<dbReference type="GO" id="GO:0006412">
    <property type="term" value="P:translation"/>
    <property type="evidence" value="ECO:0007669"/>
    <property type="project" value="UniProtKB-KW"/>
</dbReference>
<dbReference type="EC" id="4.2.-.-" evidence="4"/>
<dbReference type="PIRSF" id="PIRSF006181">
    <property type="entry name" value="EbsC_YbaK"/>
    <property type="match status" value="1"/>
</dbReference>
<dbReference type="Proteomes" id="UP000238196">
    <property type="component" value="Unassembled WGS sequence"/>
</dbReference>
<dbReference type="Pfam" id="PF04073">
    <property type="entry name" value="tRNA_edit"/>
    <property type="match status" value="1"/>
</dbReference>
<dbReference type="OrthoDB" id="5293747at2"/>
<gene>
    <name evidence="6" type="primary">ybaK</name>
    <name evidence="6" type="ORF">C4K68_07355</name>
</gene>
<protein>
    <recommendedName>
        <fullName evidence="4">Cys-tRNA(Pro)/Cys-tRNA(Cys) deacylase</fullName>
        <ecNumber evidence="4">4.2.-.-</ecNumber>
    </recommendedName>
</protein>
<dbReference type="GO" id="GO:0002161">
    <property type="term" value="F:aminoacyl-tRNA deacylase activity"/>
    <property type="evidence" value="ECO:0007669"/>
    <property type="project" value="InterPro"/>
</dbReference>
<dbReference type="AlphaFoldDB" id="A0A2S5KU62"/>
<dbReference type="PANTHER" id="PTHR30411">
    <property type="entry name" value="CYTOPLASMIC PROTEIN"/>
    <property type="match status" value="1"/>
</dbReference>